<name>A0A317V281_9EURO</name>
<reference evidence="3 4" key="1">
    <citation type="submission" date="2016-12" db="EMBL/GenBank/DDBJ databases">
        <title>The genomes of Aspergillus section Nigri reveals drivers in fungal speciation.</title>
        <authorList>
            <consortium name="DOE Joint Genome Institute"/>
            <person name="Vesth T.C."/>
            <person name="Nybo J."/>
            <person name="Theobald S."/>
            <person name="Brandl J."/>
            <person name="Frisvad J.C."/>
            <person name="Nielsen K.F."/>
            <person name="Lyhne E.K."/>
            <person name="Kogle M.E."/>
            <person name="Kuo A."/>
            <person name="Riley R."/>
            <person name="Clum A."/>
            <person name="Nolan M."/>
            <person name="Lipzen A."/>
            <person name="Salamov A."/>
            <person name="Henrissat B."/>
            <person name="Wiebenga A."/>
            <person name="De Vries R.P."/>
            <person name="Grigoriev I.V."/>
            <person name="Mortensen U.H."/>
            <person name="Andersen M.R."/>
            <person name="Baker S.E."/>
        </authorList>
    </citation>
    <scope>NUCLEOTIDE SEQUENCE [LARGE SCALE GENOMIC DNA]</scope>
    <source>
        <strain evidence="3 4">CBS 115572</strain>
    </source>
</reference>
<dbReference type="InterPro" id="IPR002347">
    <property type="entry name" value="SDR_fam"/>
</dbReference>
<dbReference type="SUPFAM" id="SSF51735">
    <property type="entry name" value="NAD(P)-binding Rossmann-fold domains"/>
    <property type="match status" value="1"/>
</dbReference>
<dbReference type="GO" id="GO:0016491">
    <property type="term" value="F:oxidoreductase activity"/>
    <property type="evidence" value="ECO:0007669"/>
    <property type="project" value="UniProtKB-KW"/>
</dbReference>
<gene>
    <name evidence="3" type="ORF">BO94DRAFT_431101</name>
</gene>
<comment type="caution">
    <text evidence="3">The sequence shown here is derived from an EMBL/GenBank/DDBJ whole genome shotgun (WGS) entry which is preliminary data.</text>
</comment>
<dbReference type="Gene3D" id="3.40.50.720">
    <property type="entry name" value="NAD(P)-binding Rossmann-like Domain"/>
    <property type="match status" value="1"/>
</dbReference>
<dbReference type="RefSeq" id="XP_025462148.1">
    <property type="nucleotide sequence ID" value="XM_025607479.1"/>
</dbReference>
<evidence type="ECO:0008006" key="5">
    <source>
        <dbReference type="Google" id="ProtNLM"/>
    </source>
</evidence>
<feature type="non-terminal residue" evidence="3">
    <location>
        <position position="71"/>
    </location>
</feature>
<comment type="similarity">
    <text evidence="1">Belongs to the short-chain dehydrogenases/reductases (SDR) family.</text>
</comment>
<evidence type="ECO:0000256" key="1">
    <source>
        <dbReference type="ARBA" id="ARBA00006484"/>
    </source>
</evidence>
<evidence type="ECO:0000256" key="2">
    <source>
        <dbReference type="ARBA" id="ARBA00023002"/>
    </source>
</evidence>
<dbReference type="EMBL" id="MSFK01000045">
    <property type="protein sequence ID" value="PWY68126.1"/>
    <property type="molecule type" value="Genomic_DNA"/>
</dbReference>
<keyword evidence="4" id="KW-1185">Reference proteome</keyword>
<organism evidence="3 4">
    <name type="scientific">Aspergillus sclerotioniger CBS 115572</name>
    <dbReference type="NCBI Taxonomy" id="1450535"/>
    <lineage>
        <taxon>Eukaryota</taxon>
        <taxon>Fungi</taxon>
        <taxon>Dikarya</taxon>
        <taxon>Ascomycota</taxon>
        <taxon>Pezizomycotina</taxon>
        <taxon>Eurotiomycetes</taxon>
        <taxon>Eurotiomycetidae</taxon>
        <taxon>Eurotiales</taxon>
        <taxon>Aspergillaceae</taxon>
        <taxon>Aspergillus</taxon>
        <taxon>Aspergillus subgen. Circumdati</taxon>
    </lineage>
</organism>
<dbReference type="Pfam" id="PF00106">
    <property type="entry name" value="adh_short"/>
    <property type="match status" value="1"/>
</dbReference>
<dbReference type="PANTHER" id="PTHR43669:SF15">
    <property type="entry name" value="OXIDOREDUCTASE, SHORT-CHAIN DEHYDROGENASE_REDUCTASE FAMILY (AFU_ORTHOLOGUE AFUA_1G01330)"/>
    <property type="match status" value="1"/>
</dbReference>
<protein>
    <recommendedName>
        <fullName evidence="5">NAD(P)-binding protein</fullName>
    </recommendedName>
</protein>
<proteinExistence type="inferred from homology"/>
<evidence type="ECO:0000313" key="4">
    <source>
        <dbReference type="Proteomes" id="UP000246702"/>
    </source>
</evidence>
<dbReference type="Proteomes" id="UP000246702">
    <property type="component" value="Unassembled WGS sequence"/>
</dbReference>
<dbReference type="GeneID" id="37109622"/>
<accession>A0A317V281</accession>
<dbReference type="STRING" id="1450535.A0A317V281"/>
<evidence type="ECO:0000313" key="3">
    <source>
        <dbReference type="EMBL" id="PWY68126.1"/>
    </source>
</evidence>
<dbReference type="PANTHER" id="PTHR43669">
    <property type="entry name" value="5-KETO-D-GLUCONATE 5-REDUCTASE"/>
    <property type="match status" value="1"/>
</dbReference>
<dbReference type="OrthoDB" id="37659at2759"/>
<keyword evidence="2" id="KW-0560">Oxidoreductase</keyword>
<sequence length="71" mass="7805">MTFLYKHILIIGATAGIGRALASRLIQSGAKVTVVGRRKYRLDDFVTDHGTDKANAVQFDISNLKKKSQEA</sequence>
<dbReference type="AlphaFoldDB" id="A0A317V281"/>
<dbReference type="InterPro" id="IPR036291">
    <property type="entry name" value="NAD(P)-bd_dom_sf"/>
</dbReference>